<dbReference type="AlphaFoldDB" id="A0A024GRR3"/>
<name>A0A024GRR3_9STRA</name>
<dbReference type="Proteomes" id="UP000053237">
    <property type="component" value="Unassembled WGS sequence"/>
</dbReference>
<dbReference type="InParanoid" id="A0A024GRR3"/>
<proteinExistence type="predicted"/>
<protein>
    <submittedName>
        <fullName evidence="2">Uncharacterized protein</fullName>
    </submittedName>
</protein>
<sequence length="318" mass="35561">MFHLSRSSFSRSKLLSHSITRKYIQGVSGTQNIITKQAFSGLYLLCNQREEYTQFGAVCVPHPSSKSFAQCCQIRFYSSGKRWYESKDLVSKLKTGALVVLGTGAALASTTFAFGFFVLGAFGYGIYSLYRQFFARSDRRSRDFDLDSFFSGTKDPKKAGNRQSSSISPFTDNMPFLVRGLLKGLFGVVGKLAQASMERANDLHDTIYTRMQSDHRVRDRLGDDFRVEAPSEWFETNVNGIGRIKAVFLVHSHHENGAVTAKAAVSSSGTLTLKDLKYQSLQTGKVIDLMEDIGEPYGPNKKTIIDAEFIDLEKDKRL</sequence>
<reference evidence="2 3" key="1">
    <citation type="submission" date="2012-05" db="EMBL/GenBank/DDBJ databases">
        <title>Recombination and specialization in a pathogen metapopulation.</title>
        <authorList>
            <person name="Gardiner A."/>
            <person name="Kemen E."/>
            <person name="Schultz-Larsen T."/>
            <person name="MacLean D."/>
            <person name="Van Oosterhout C."/>
            <person name="Jones J.D.G."/>
        </authorList>
    </citation>
    <scope>NUCLEOTIDE SEQUENCE [LARGE SCALE GENOMIC DNA]</scope>
    <source>
        <strain evidence="2 3">Ac Nc2</strain>
    </source>
</reference>
<accession>A0A024GRR3</accession>
<feature type="transmembrane region" description="Helical" evidence="1">
    <location>
        <begin position="97"/>
        <end position="130"/>
    </location>
</feature>
<keyword evidence="3" id="KW-1185">Reference proteome</keyword>
<keyword evidence="1" id="KW-0472">Membrane</keyword>
<evidence type="ECO:0000313" key="3">
    <source>
        <dbReference type="Proteomes" id="UP000053237"/>
    </source>
</evidence>
<evidence type="ECO:0000256" key="1">
    <source>
        <dbReference type="SAM" id="Phobius"/>
    </source>
</evidence>
<keyword evidence="1" id="KW-1133">Transmembrane helix</keyword>
<gene>
    <name evidence="2" type="ORF">BN9_102990</name>
</gene>
<dbReference type="EMBL" id="CAIX01000269">
    <property type="protein sequence ID" value="CCI49045.1"/>
    <property type="molecule type" value="Genomic_DNA"/>
</dbReference>
<comment type="caution">
    <text evidence="2">The sequence shown here is derived from an EMBL/GenBank/DDBJ whole genome shotgun (WGS) entry which is preliminary data.</text>
</comment>
<keyword evidence="1" id="KW-0812">Transmembrane</keyword>
<dbReference type="OrthoDB" id="167208at2759"/>
<evidence type="ECO:0000313" key="2">
    <source>
        <dbReference type="EMBL" id="CCI49045.1"/>
    </source>
</evidence>
<organism evidence="2 3">
    <name type="scientific">Albugo candida</name>
    <dbReference type="NCBI Taxonomy" id="65357"/>
    <lineage>
        <taxon>Eukaryota</taxon>
        <taxon>Sar</taxon>
        <taxon>Stramenopiles</taxon>
        <taxon>Oomycota</taxon>
        <taxon>Peronosporomycetes</taxon>
        <taxon>Albuginales</taxon>
        <taxon>Albuginaceae</taxon>
        <taxon>Albugo</taxon>
    </lineage>
</organism>